<comment type="caution">
    <text evidence="2">The sequence shown here is derived from an EMBL/GenBank/DDBJ whole genome shotgun (WGS) entry which is preliminary data.</text>
</comment>
<dbReference type="AlphaFoldDB" id="A0A0V0TBL1"/>
<keyword evidence="3" id="KW-1185">Reference proteome</keyword>
<dbReference type="EMBL" id="JYDJ01000366">
    <property type="protein sequence ID" value="KRX36399.1"/>
    <property type="molecule type" value="Genomic_DNA"/>
</dbReference>
<gene>
    <name evidence="2" type="ORF">T05_14626</name>
</gene>
<name>A0A0V0TBL1_9BILA</name>
<evidence type="ECO:0000256" key="1">
    <source>
        <dbReference type="SAM" id="MobiDB-lite"/>
    </source>
</evidence>
<sequence>MFYGRGSTSASAEPAMRNAIVEQGGKEVKRSLQTEVISVIVLKRNQQRSILGAKGGLSDPDPLPPDAEIAI</sequence>
<evidence type="ECO:0000313" key="2">
    <source>
        <dbReference type="EMBL" id="KRX36399.1"/>
    </source>
</evidence>
<evidence type="ECO:0000313" key="3">
    <source>
        <dbReference type="Proteomes" id="UP000055048"/>
    </source>
</evidence>
<accession>A0A0V0TBL1</accession>
<protein>
    <submittedName>
        <fullName evidence="2">Uncharacterized protein</fullName>
    </submittedName>
</protein>
<reference evidence="2 3" key="1">
    <citation type="submission" date="2015-01" db="EMBL/GenBank/DDBJ databases">
        <title>Evolution of Trichinella species and genotypes.</title>
        <authorList>
            <person name="Korhonen P.K."/>
            <person name="Edoardo P."/>
            <person name="Giuseppe L.R."/>
            <person name="Gasser R.B."/>
        </authorList>
    </citation>
    <scope>NUCLEOTIDE SEQUENCE [LARGE SCALE GENOMIC DNA]</scope>
    <source>
        <strain evidence="2">ISS417</strain>
    </source>
</reference>
<dbReference type="Proteomes" id="UP000055048">
    <property type="component" value="Unassembled WGS sequence"/>
</dbReference>
<feature type="region of interest" description="Disordered" evidence="1">
    <location>
        <begin position="51"/>
        <end position="71"/>
    </location>
</feature>
<proteinExistence type="predicted"/>
<organism evidence="2 3">
    <name type="scientific">Trichinella murrelli</name>
    <dbReference type="NCBI Taxonomy" id="144512"/>
    <lineage>
        <taxon>Eukaryota</taxon>
        <taxon>Metazoa</taxon>
        <taxon>Ecdysozoa</taxon>
        <taxon>Nematoda</taxon>
        <taxon>Enoplea</taxon>
        <taxon>Dorylaimia</taxon>
        <taxon>Trichinellida</taxon>
        <taxon>Trichinellidae</taxon>
        <taxon>Trichinella</taxon>
    </lineage>
</organism>